<dbReference type="Pfam" id="PF13419">
    <property type="entry name" value="HAD_2"/>
    <property type="match status" value="1"/>
</dbReference>
<dbReference type="Proteomes" id="UP001171751">
    <property type="component" value="Unassembled WGS sequence"/>
</dbReference>
<sequence>MKKLVIFDMSGILFDTEKVLLDSNQQAFAQENIEFTYADYIKYAGTSQKQNLNLTIEKVKDQNLGSKIYQTAHEIRQDIYRDQGAPKMPGLDECLKELHAHSIDMLVASSNDLEVVELLLEKADISHYFNGIVAGDQLTQAKPHPEIFLKSLVMGGVDKSEAVAIEDSINGVEAGHQADLDVIMVPNLIQPTEREKKNSLAVVDRVDLILPYILEN</sequence>
<dbReference type="NCBIfam" id="TIGR01509">
    <property type="entry name" value="HAD-SF-IA-v3"/>
    <property type="match status" value="1"/>
</dbReference>
<organism evidence="1 2">
    <name type="scientific">Atopococcus tabaci</name>
    <dbReference type="NCBI Taxonomy" id="269774"/>
    <lineage>
        <taxon>Bacteria</taxon>
        <taxon>Bacillati</taxon>
        <taxon>Bacillota</taxon>
        <taxon>Bacilli</taxon>
        <taxon>Lactobacillales</taxon>
        <taxon>Carnobacteriaceae</taxon>
        <taxon>Atopococcus</taxon>
    </lineage>
</organism>
<gene>
    <name evidence="1" type="ORF">Q4F26_05155</name>
</gene>
<dbReference type="SFLD" id="SFLDS00003">
    <property type="entry name" value="Haloacid_Dehalogenase"/>
    <property type="match status" value="1"/>
</dbReference>
<dbReference type="InterPro" id="IPR023214">
    <property type="entry name" value="HAD_sf"/>
</dbReference>
<dbReference type="AlphaFoldDB" id="A0AA43UD25"/>
<dbReference type="SFLD" id="SFLDG01129">
    <property type="entry name" value="C1.5:_HAD__Beta-PGM__Phosphata"/>
    <property type="match status" value="1"/>
</dbReference>
<accession>A0AA43UD25</accession>
<comment type="caution">
    <text evidence="1">The sequence shown here is derived from an EMBL/GenBank/DDBJ whole genome shotgun (WGS) entry which is preliminary data.</text>
</comment>
<dbReference type="InterPro" id="IPR023198">
    <property type="entry name" value="PGP-like_dom2"/>
</dbReference>
<evidence type="ECO:0000313" key="1">
    <source>
        <dbReference type="EMBL" id="MDO5457718.1"/>
    </source>
</evidence>
<dbReference type="SUPFAM" id="SSF56784">
    <property type="entry name" value="HAD-like"/>
    <property type="match status" value="1"/>
</dbReference>
<dbReference type="Gene3D" id="1.10.150.240">
    <property type="entry name" value="Putative phosphatase, domain 2"/>
    <property type="match status" value="1"/>
</dbReference>
<dbReference type="CDD" id="cd07505">
    <property type="entry name" value="HAD_BPGM-like"/>
    <property type="match status" value="1"/>
</dbReference>
<dbReference type="Gene3D" id="3.40.50.1000">
    <property type="entry name" value="HAD superfamily/HAD-like"/>
    <property type="match status" value="1"/>
</dbReference>
<dbReference type="InterPro" id="IPR006439">
    <property type="entry name" value="HAD-SF_hydro_IA"/>
</dbReference>
<dbReference type="InterPro" id="IPR036412">
    <property type="entry name" value="HAD-like_sf"/>
</dbReference>
<dbReference type="PANTHER" id="PTHR18901">
    <property type="entry name" value="2-DEOXYGLUCOSE-6-PHOSPHATE PHOSPHATASE 2"/>
    <property type="match status" value="1"/>
</dbReference>
<dbReference type="EMBL" id="JAUNQW010000022">
    <property type="protein sequence ID" value="MDO5457718.1"/>
    <property type="molecule type" value="Genomic_DNA"/>
</dbReference>
<dbReference type="InterPro" id="IPR041492">
    <property type="entry name" value="HAD_2"/>
</dbReference>
<evidence type="ECO:0000313" key="2">
    <source>
        <dbReference type="Proteomes" id="UP001171751"/>
    </source>
</evidence>
<reference evidence="1" key="1">
    <citation type="submission" date="2023-07" db="EMBL/GenBank/DDBJ databases">
        <title>Between Cages and Wild: Unraveling the Impact of Captivity on Animal Microbiomes and Antimicrobial Resistance.</title>
        <authorList>
            <person name="Schmartz G.P."/>
            <person name="Rehner J."/>
            <person name="Schuff M.J."/>
            <person name="Becker S.L."/>
            <person name="Kravczyk M."/>
            <person name="Gurevich A."/>
            <person name="Francke R."/>
            <person name="Mueller R."/>
            <person name="Keller V."/>
            <person name="Keller A."/>
        </authorList>
    </citation>
    <scope>NUCLEOTIDE SEQUENCE</scope>
    <source>
        <strain evidence="1">S39M_St_73</strain>
    </source>
</reference>
<keyword evidence="2" id="KW-1185">Reference proteome</keyword>
<dbReference type="SFLD" id="SFLDG01135">
    <property type="entry name" value="C1.5.6:_HAD__Beta-PGM__Phospha"/>
    <property type="match status" value="1"/>
</dbReference>
<protein>
    <submittedName>
        <fullName evidence="1">HAD family phosphatase</fullName>
    </submittedName>
</protein>
<dbReference type="PANTHER" id="PTHR18901:SF38">
    <property type="entry name" value="PSEUDOURIDINE-5'-PHOSPHATASE"/>
    <property type="match status" value="1"/>
</dbReference>
<name>A0AA43UD25_9LACT</name>
<proteinExistence type="predicted"/>